<evidence type="ECO:0000313" key="6">
    <source>
        <dbReference type="Proteomes" id="UP000631114"/>
    </source>
</evidence>
<dbReference type="EMBL" id="JADFTS010000007">
    <property type="protein sequence ID" value="KAF9595561.1"/>
    <property type="molecule type" value="Genomic_DNA"/>
</dbReference>
<dbReference type="NCBIfam" id="TIGR00756">
    <property type="entry name" value="PPR"/>
    <property type="match status" value="6"/>
</dbReference>
<dbReference type="Proteomes" id="UP000631114">
    <property type="component" value="Unassembled WGS sequence"/>
</dbReference>
<comment type="similarity">
    <text evidence="3">Belongs to the PPR family. PCMP-E subfamily.</text>
</comment>
<dbReference type="Pfam" id="PF13041">
    <property type="entry name" value="PPR_2"/>
    <property type="match status" value="2"/>
</dbReference>
<evidence type="ECO:0000256" key="1">
    <source>
        <dbReference type="ARBA" id="ARBA00006643"/>
    </source>
</evidence>
<evidence type="ECO:0008006" key="7">
    <source>
        <dbReference type="Google" id="ProtNLM"/>
    </source>
</evidence>
<dbReference type="InterPro" id="IPR046960">
    <property type="entry name" value="PPR_At4g14850-like_plant"/>
</dbReference>
<evidence type="ECO:0000256" key="3">
    <source>
        <dbReference type="ARBA" id="ARBA00061659"/>
    </source>
</evidence>
<dbReference type="PANTHER" id="PTHR47926">
    <property type="entry name" value="PENTATRICOPEPTIDE REPEAT-CONTAINING PROTEIN"/>
    <property type="match status" value="1"/>
</dbReference>
<keyword evidence="2" id="KW-0677">Repeat</keyword>
<evidence type="ECO:0000256" key="2">
    <source>
        <dbReference type="ARBA" id="ARBA00022737"/>
    </source>
</evidence>
<dbReference type="Gene3D" id="1.25.40.10">
    <property type="entry name" value="Tetratricopeptide repeat domain"/>
    <property type="match status" value="3"/>
</dbReference>
<comment type="similarity">
    <text evidence="1">Belongs to the PPR family. PCMP-H subfamily.</text>
</comment>
<dbReference type="InterPro" id="IPR002885">
    <property type="entry name" value="PPR_rpt"/>
</dbReference>
<dbReference type="FunFam" id="1.25.40.10:FF:000333">
    <property type="entry name" value="Pentatricopeptide repeat-containing protein"/>
    <property type="match status" value="1"/>
</dbReference>
<evidence type="ECO:0000313" key="5">
    <source>
        <dbReference type="EMBL" id="KAF9595561.1"/>
    </source>
</evidence>
<gene>
    <name evidence="5" type="ORF">IFM89_000698</name>
</gene>
<dbReference type="Pfam" id="PF12854">
    <property type="entry name" value="PPR_1"/>
    <property type="match status" value="1"/>
</dbReference>
<dbReference type="Pfam" id="PF01535">
    <property type="entry name" value="PPR"/>
    <property type="match status" value="4"/>
</dbReference>
<sequence length="322" mass="36022">MTYYKTMLCENVGPDKSTFVMLLRVCALSNEKIMGESFHCQIIKMGFEFDLVLQTGLLNFYSKVGNLEFAKRVFVEMPERDAVAHNVMISALGKHGFVSDAKKLFDEMPGKNLFSWNSMISGYCKLGDINAARSTFDCNPVKDVVSWNTMIDGYCKLGKLTIARELFDSMGSVKNTVTWNTMITGYVQCRDFHRAISTFHEMQAENVRPDDVTMISLLSASAHLGALDMGNWIYAYIRCRNIRINVVLGNALIDMFCKCGSIEAALSVFHGLSVKNIFCWNSIILGLGSFGYGEEAMTAFADMKKDGIKPDGVTFVGLFEWV</sequence>
<dbReference type="InterPro" id="IPR011990">
    <property type="entry name" value="TPR-like_helical_dom_sf"/>
</dbReference>
<dbReference type="AlphaFoldDB" id="A0A835H935"/>
<dbReference type="OrthoDB" id="9990610at2759"/>
<dbReference type="GO" id="GO:0009451">
    <property type="term" value="P:RNA modification"/>
    <property type="evidence" value="ECO:0007669"/>
    <property type="project" value="InterPro"/>
</dbReference>
<dbReference type="PANTHER" id="PTHR47926:SF430">
    <property type="entry name" value="PENTATRICOPEPTIDE REPEAT-CONTAINING PROTEIN"/>
    <property type="match status" value="1"/>
</dbReference>
<name>A0A835H935_9MAGN</name>
<proteinExistence type="inferred from homology"/>
<evidence type="ECO:0000256" key="4">
    <source>
        <dbReference type="PROSITE-ProRule" id="PRU00708"/>
    </source>
</evidence>
<keyword evidence="6" id="KW-1185">Reference proteome</keyword>
<accession>A0A835H935</accession>
<organism evidence="5 6">
    <name type="scientific">Coptis chinensis</name>
    <dbReference type="NCBI Taxonomy" id="261450"/>
    <lineage>
        <taxon>Eukaryota</taxon>
        <taxon>Viridiplantae</taxon>
        <taxon>Streptophyta</taxon>
        <taxon>Embryophyta</taxon>
        <taxon>Tracheophyta</taxon>
        <taxon>Spermatophyta</taxon>
        <taxon>Magnoliopsida</taxon>
        <taxon>Ranunculales</taxon>
        <taxon>Ranunculaceae</taxon>
        <taxon>Coptidoideae</taxon>
        <taxon>Coptis</taxon>
    </lineage>
</organism>
<dbReference type="PROSITE" id="PS51375">
    <property type="entry name" value="PPR"/>
    <property type="match status" value="4"/>
</dbReference>
<feature type="repeat" description="PPR" evidence="4">
    <location>
        <begin position="143"/>
        <end position="173"/>
    </location>
</feature>
<dbReference type="GO" id="GO:0003723">
    <property type="term" value="F:RNA binding"/>
    <property type="evidence" value="ECO:0007669"/>
    <property type="project" value="InterPro"/>
</dbReference>
<comment type="caution">
    <text evidence="5">The sequence shown here is derived from an EMBL/GenBank/DDBJ whole genome shotgun (WGS) entry which is preliminary data.</text>
</comment>
<feature type="repeat" description="PPR" evidence="4">
    <location>
        <begin position="81"/>
        <end position="115"/>
    </location>
</feature>
<protein>
    <recommendedName>
        <fullName evidence="7">Pentatricopeptide repeat-containing protein</fullName>
    </recommendedName>
</protein>
<reference evidence="5 6" key="1">
    <citation type="submission" date="2020-10" db="EMBL/GenBank/DDBJ databases">
        <title>The Coptis chinensis genome and diversification of protoberbering-type alkaloids.</title>
        <authorList>
            <person name="Wang B."/>
            <person name="Shu S."/>
            <person name="Song C."/>
            <person name="Liu Y."/>
        </authorList>
    </citation>
    <scope>NUCLEOTIDE SEQUENCE [LARGE SCALE GENOMIC DNA]</scope>
    <source>
        <strain evidence="5">HL-2020</strain>
        <tissue evidence="5">Leaf</tissue>
    </source>
</reference>
<feature type="repeat" description="PPR" evidence="4">
    <location>
        <begin position="276"/>
        <end position="310"/>
    </location>
</feature>
<feature type="repeat" description="PPR" evidence="4">
    <location>
        <begin position="175"/>
        <end position="209"/>
    </location>
</feature>
<dbReference type="FunFam" id="1.25.40.10:FF:001214">
    <property type="entry name" value="Pentatricopeptide repeat-containing protein At2g20540"/>
    <property type="match status" value="1"/>
</dbReference>